<dbReference type="OrthoDB" id="6894922at2"/>
<dbReference type="RefSeq" id="WP_136005137.1">
    <property type="nucleotide sequence ID" value="NZ_SRYW01000008.1"/>
</dbReference>
<protein>
    <recommendedName>
        <fullName evidence="2">Tox-REase-5 domain-containing protein</fullName>
    </recommendedName>
</protein>
<dbReference type="Proteomes" id="UP000306631">
    <property type="component" value="Unassembled WGS sequence"/>
</dbReference>
<evidence type="ECO:0000256" key="1">
    <source>
        <dbReference type="SAM" id="MobiDB-lite"/>
    </source>
</evidence>
<gene>
    <name evidence="3" type="ORF">E5352_10770</name>
</gene>
<reference evidence="3 4" key="1">
    <citation type="submission" date="2019-04" db="EMBL/GenBank/DDBJ databases">
        <title>Microbes associate with the intestines of laboratory mice.</title>
        <authorList>
            <person name="Navarre W."/>
            <person name="Wong E."/>
            <person name="Huang K."/>
            <person name="Tropini C."/>
            <person name="Ng K."/>
            <person name="Yu B."/>
        </authorList>
    </citation>
    <scope>NUCLEOTIDE SEQUENCE [LARGE SCALE GENOMIC DNA]</scope>
    <source>
        <strain evidence="3 4">NM62_B4-13</strain>
    </source>
</reference>
<feature type="region of interest" description="Disordered" evidence="1">
    <location>
        <begin position="1"/>
        <end position="44"/>
    </location>
</feature>
<evidence type="ECO:0000313" key="4">
    <source>
        <dbReference type="Proteomes" id="UP000306631"/>
    </source>
</evidence>
<dbReference type="AlphaFoldDB" id="A0A4S2D162"/>
<evidence type="ECO:0000259" key="2">
    <source>
        <dbReference type="Pfam" id="PF15648"/>
    </source>
</evidence>
<comment type="caution">
    <text evidence="3">The sequence shown here is derived from an EMBL/GenBank/DDBJ whole genome shotgun (WGS) entry which is preliminary data.</text>
</comment>
<name>A0A4S2D162_STEMA</name>
<organism evidence="3 4">
    <name type="scientific">Stenotrophomonas maltophilia</name>
    <name type="common">Pseudomonas maltophilia</name>
    <name type="synonym">Xanthomonas maltophilia</name>
    <dbReference type="NCBI Taxonomy" id="40324"/>
    <lineage>
        <taxon>Bacteria</taxon>
        <taxon>Pseudomonadati</taxon>
        <taxon>Pseudomonadota</taxon>
        <taxon>Gammaproteobacteria</taxon>
        <taxon>Lysobacterales</taxon>
        <taxon>Lysobacteraceae</taxon>
        <taxon>Stenotrophomonas</taxon>
        <taxon>Stenotrophomonas maltophilia group</taxon>
    </lineage>
</organism>
<feature type="compositionally biased region" description="Pro residues" evidence="1">
    <location>
        <begin position="1"/>
        <end position="15"/>
    </location>
</feature>
<evidence type="ECO:0000313" key="3">
    <source>
        <dbReference type="EMBL" id="TGY33854.1"/>
    </source>
</evidence>
<proteinExistence type="predicted"/>
<dbReference type="InterPro" id="IPR028904">
    <property type="entry name" value="Tox-REase-5_dom"/>
</dbReference>
<dbReference type="Pfam" id="PF15648">
    <property type="entry name" value="Tox-REase-5"/>
    <property type="match status" value="1"/>
</dbReference>
<feature type="domain" description="Tox-REase-5" evidence="2">
    <location>
        <begin position="143"/>
        <end position="222"/>
    </location>
</feature>
<sequence length="223" mass="24808">MSALPFPIPPPPVIPPGGWDPTREAPGRLPGESPGRASDGPTLGEVWKRIKESVGVKPEAKVEPRVEAQPADCSQARNQNECNACKLTQGSLVVQPYTIPNSQHRSYAYQLRIANHLAGPEQFAIVAGGTVTERALAKLQREKYTIYVSEWMHGGIRFDGFWRGPCTAVEAKAYYRQFFNSDGELQFWAAFDPKTETIEESWIRQFNSHHAHVTTLGPPARLE</sequence>
<accession>A0A4S2D162</accession>
<dbReference type="EMBL" id="SRYW01000008">
    <property type="protein sequence ID" value="TGY33854.1"/>
    <property type="molecule type" value="Genomic_DNA"/>
</dbReference>